<keyword evidence="2" id="KW-1185">Reference proteome</keyword>
<dbReference type="SUPFAM" id="SSF53448">
    <property type="entry name" value="Nucleotide-diphospho-sugar transferases"/>
    <property type="match status" value="1"/>
</dbReference>
<dbReference type="PANTHER" id="PTHR21485">
    <property type="entry name" value="HAD SUPERFAMILY MEMBERS CMAS AND KDSC"/>
    <property type="match status" value="1"/>
</dbReference>
<gene>
    <name evidence="1" type="ORF">ACFSRZ_11940</name>
</gene>
<dbReference type="EMBL" id="JBHULH010000008">
    <property type="protein sequence ID" value="MFD2568089.1"/>
    <property type="molecule type" value="Genomic_DNA"/>
</dbReference>
<proteinExistence type="predicted"/>
<organism evidence="1 2">
    <name type="scientific">Pseudotenacibaculum haliotis</name>
    <dbReference type="NCBI Taxonomy" id="1862138"/>
    <lineage>
        <taxon>Bacteria</taxon>
        <taxon>Pseudomonadati</taxon>
        <taxon>Bacteroidota</taxon>
        <taxon>Flavobacteriia</taxon>
        <taxon>Flavobacteriales</taxon>
        <taxon>Flavobacteriaceae</taxon>
        <taxon>Pseudotenacibaculum</taxon>
    </lineage>
</organism>
<dbReference type="CDD" id="cd02513">
    <property type="entry name" value="CMP-NeuAc_Synthase"/>
    <property type="match status" value="1"/>
</dbReference>
<sequence length="232" mass="26803">MKDYLVVIPARSGSKGLKNKNIKPFNGKPLITWTVEAAKKVFDKSDICISTDSENIAQIVYDETGIKAPFLRPDNLSGDHASSREFMLHAIEYYESKGYSYKWIVMLQCTSPLRNEKHLEEALTLVEDDLDMLISVYETDSNPYYLHRLISEDNRLIPLFKNSFTRRQDCPKVYELNGAIYVISVDSIKSSEISDFKNVKPYIMDKKHSIDVDDEIDFKLSEFLHEKLSKEK</sequence>
<dbReference type="Pfam" id="PF02348">
    <property type="entry name" value="CTP_transf_3"/>
    <property type="match status" value="1"/>
</dbReference>
<dbReference type="InterPro" id="IPR050793">
    <property type="entry name" value="CMP-NeuNAc_synthase"/>
</dbReference>
<name>A0ABW5LU16_9FLAO</name>
<dbReference type="InterPro" id="IPR003329">
    <property type="entry name" value="Cytidylyl_trans"/>
</dbReference>
<dbReference type="RefSeq" id="WP_379666798.1">
    <property type="nucleotide sequence ID" value="NZ_JBHULH010000008.1"/>
</dbReference>
<keyword evidence="1" id="KW-0808">Transferase</keyword>
<evidence type="ECO:0000313" key="1">
    <source>
        <dbReference type="EMBL" id="MFD2568089.1"/>
    </source>
</evidence>
<accession>A0ABW5LU16</accession>
<protein>
    <submittedName>
        <fullName evidence="1">Cytidylyltransferase domain-containing protein</fullName>
    </submittedName>
</protein>
<dbReference type="Proteomes" id="UP001597508">
    <property type="component" value="Unassembled WGS sequence"/>
</dbReference>
<dbReference type="InterPro" id="IPR029044">
    <property type="entry name" value="Nucleotide-diphossugar_trans"/>
</dbReference>
<comment type="caution">
    <text evidence="1">The sequence shown here is derived from an EMBL/GenBank/DDBJ whole genome shotgun (WGS) entry which is preliminary data.</text>
</comment>
<evidence type="ECO:0000313" key="2">
    <source>
        <dbReference type="Proteomes" id="UP001597508"/>
    </source>
</evidence>
<dbReference type="Gene3D" id="3.90.550.10">
    <property type="entry name" value="Spore Coat Polysaccharide Biosynthesis Protein SpsA, Chain A"/>
    <property type="match status" value="1"/>
</dbReference>
<dbReference type="PANTHER" id="PTHR21485:SF6">
    <property type="entry name" value="N-ACYLNEURAMINATE CYTIDYLYLTRANSFERASE-RELATED"/>
    <property type="match status" value="1"/>
</dbReference>
<dbReference type="GO" id="GO:0016779">
    <property type="term" value="F:nucleotidyltransferase activity"/>
    <property type="evidence" value="ECO:0007669"/>
    <property type="project" value="UniProtKB-KW"/>
</dbReference>
<reference evidence="2" key="1">
    <citation type="journal article" date="2019" name="Int. J. Syst. Evol. Microbiol.">
        <title>The Global Catalogue of Microorganisms (GCM) 10K type strain sequencing project: providing services to taxonomists for standard genome sequencing and annotation.</title>
        <authorList>
            <consortium name="The Broad Institute Genomics Platform"/>
            <consortium name="The Broad Institute Genome Sequencing Center for Infectious Disease"/>
            <person name="Wu L."/>
            <person name="Ma J."/>
        </authorList>
    </citation>
    <scope>NUCLEOTIDE SEQUENCE [LARGE SCALE GENOMIC DNA]</scope>
    <source>
        <strain evidence="2">KCTC 52127</strain>
    </source>
</reference>
<keyword evidence="1" id="KW-0548">Nucleotidyltransferase</keyword>